<feature type="compositionally biased region" description="Polar residues" evidence="1">
    <location>
        <begin position="1"/>
        <end position="10"/>
    </location>
</feature>
<dbReference type="AlphaFoldDB" id="A0A0E9SJC4"/>
<sequence>MKLYNNNQKTPHSESLHKVKPNQKTPWQKKKKRKCKK</sequence>
<dbReference type="EMBL" id="GBXM01067088">
    <property type="protein sequence ID" value="JAH41489.1"/>
    <property type="molecule type" value="Transcribed_RNA"/>
</dbReference>
<organism evidence="2">
    <name type="scientific">Anguilla anguilla</name>
    <name type="common">European freshwater eel</name>
    <name type="synonym">Muraena anguilla</name>
    <dbReference type="NCBI Taxonomy" id="7936"/>
    <lineage>
        <taxon>Eukaryota</taxon>
        <taxon>Metazoa</taxon>
        <taxon>Chordata</taxon>
        <taxon>Craniata</taxon>
        <taxon>Vertebrata</taxon>
        <taxon>Euteleostomi</taxon>
        <taxon>Actinopterygii</taxon>
        <taxon>Neopterygii</taxon>
        <taxon>Teleostei</taxon>
        <taxon>Anguilliformes</taxon>
        <taxon>Anguillidae</taxon>
        <taxon>Anguilla</taxon>
    </lineage>
</organism>
<reference evidence="2" key="1">
    <citation type="submission" date="2014-11" db="EMBL/GenBank/DDBJ databases">
        <authorList>
            <person name="Amaro Gonzalez C."/>
        </authorList>
    </citation>
    <scope>NUCLEOTIDE SEQUENCE</scope>
</reference>
<feature type="region of interest" description="Disordered" evidence="1">
    <location>
        <begin position="1"/>
        <end position="37"/>
    </location>
</feature>
<proteinExistence type="predicted"/>
<evidence type="ECO:0000313" key="2">
    <source>
        <dbReference type="EMBL" id="JAH41489.1"/>
    </source>
</evidence>
<reference evidence="2" key="2">
    <citation type="journal article" date="2015" name="Fish Shellfish Immunol.">
        <title>Early steps in the European eel (Anguilla anguilla)-Vibrio vulnificus interaction in the gills: Role of the RtxA13 toxin.</title>
        <authorList>
            <person name="Callol A."/>
            <person name="Pajuelo D."/>
            <person name="Ebbesson L."/>
            <person name="Teles M."/>
            <person name="MacKenzie S."/>
            <person name="Amaro C."/>
        </authorList>
    </citation>
    <scope>NUCLEOTIDE SEQUENCE</scope>
</reference>
<accession>A0A0E9SJC4</accession>
<name>A0A0E9SJC4_ANGAN</name>
<protein>
    <submittedName>
        <fullName evidence="2">Uncharacterized protein</fullName>
    </submittedName>
</protein>
<evidence type="ECO:0000256" key="1">
    <source>
        <dbReference type="SAM" id="MobiDB-lite"/>
    </source>
</evidence>
<feature type="compositionally biased region" description="Basic residues" evidence="1">
    <location>
        <begin position="27"/>
        <end position="37"/>
    </location>
</feature>